<feature type="domain" description="ABC-type glycine betaine transport system substrate-binding" evidence="2">
    <location>
        <begin position="30"/>
        <end position="282"/>
    </location>
</feature>
<dbReference type="GO" id="GO:0042597">
    <property type="term" value="C:periplasmic space"/>
    <property type="evidence" value="ECO:0007669"/>
    <property type="project" value="InterPro"/>
</dbReference>
<evidence type="ECO:0000313" key="3">
    <source>
        <dbReference type="EMBL" id="XCJ79058.1"/>
    </source>
</evidence>
<keyword evidence="1" id="KW-0732">Signal</keyword>
<protein>
    <submittedName>
        <fullName evidence="3">ABC transporter substrate-binding protein</fullName>
    </submittedName>
</protein>
<gene>
    <name evidence="3" type="ORF">ABV408_16665</name>
</gene>
<accession>A0AB74UBI1</accession>
<dbReference type="GO" id="GO:0022857">
    <property type="term" value="F:transmembrane transporter activity"/>
    <property type="evidence" value="ECO:0007669"/>
    <property type="project" value="InterPro"/>
</dbReference>
<dbReference type="InterPro" id="IPR007210">
    <property type="entry name" value="ABC_Gly_betaine_transp_sub-bd"/>
</dbReference>
<evidence type="ECO:0000256" key="1">
    <source>
        <dbReference type="SAM" id="SignalP"/>
    </source>
</evidence>
<feature type="signal peptide" evidence="1">
    <location>
        <begin position="1"/>
        <end position="26"/>
    </location>
</feature>
<sequence length="313" mass="33784">MRYATTLPALLLSAGLSLSAMPTAQAADDSIVFGAPAWPGISVKTEIASQLLSTLGYHPKAQEIGLQVIYQGMDSGDVDVFLGAWLPAQQPMLAPLEEKGSVRRLATNVTGAQMTLAVPEYVYESGITSFADLDAHRDEFGGEIYGFGAGSAASEILHKAIDADTWGLGDWTLVDTSTVGMLSAVKSHIDNHEPIVWVGWKPHWMNLEFPMHYLSDSKNLFGKGNGASDVRTLMASKYADAHPNLVTFFDQFTFSSAEQSWMIQQYGQVGESQQAVAKAWITAHPEEVQTMLKGVETTAGEPAWPAVKAAFSL</sequence>
<dbReference type="Gene3D" id="3.40.190.100">
    <property type="entry name" value="Glycine betaine-binding periplasmic protein, domain 2"/>
    <property type="match status" value="1"/>
</dbReference>
<evidence type="ECO:0000259" key="2">
    <source>
        <dbReference type="Pfam" id="PF04069"/>
    </source>
</evidence>
<name>A0AB74UBI1_9GAMM</name>
<dbReference type="GO" id="GO:0043190">
    <property type="term" value="C:ATP-binding cassette (ABC) transporter complex"/>
    <property type="evidence" value="ECO:0007669"/>
    <property type="project" value="InterPro"/>
</dbReference>
<dbReference type="RefSeq" id="WP_353980016.1">
    <property type="nucleotide sequence ID" value="NZ_CP159578.1"/>
</dbReference>
<reference evidence="3" key="1">
    <citation type="submission" date="2024-06" db="EMBL/GenBank/DDBJ databases">
        <title>Complete genome of Salinicola endophyticus HNIBRBA4755.</title>
        <authorList>
            <person name="Shin S.Y."/>
            <person name="Kang H."/>
            <person name="Song J."/>
        </authorList>
    </citation>
    <scope>NUCLEOTIDE SEQUENCE</scope>
    <source>
        <strain evidence="3">HNIBRBA4755</strain>
    </source>
</reference>
<proteinExistence type="predicted"/>
<dbReference type="CDD" id="cd13640">
    <property type="entry name" value="PBP2_ChoX"/>
    <property type="match status" value="1"/>
</dbReference>
<dbReference type="AlphaFoldDB" id="A0AB74UBI1"/>
<organism evidence="3">
    <name type="scientific">Salinicola endophyticus</name>
    <dbReference type="NCBI Taxonomy" id="1949083"/>
    <lineage>
        <taxon>Bacteria</taxon>
        <taxon>Pseudomonadati</taxon>
        <taxon>Pseudomonadota</taxon>
        <taxon>Gammaproteobacteria</taxon>
        <taxon>Oceanospirillales</taxon>
        <taxon>Halomonadaceae</taxon>
        <taxon>Salinicola</taxon>
    </lineage>
</organism>
<feature type="chain" id="PRO_5044491674" evidence="1">
    <location>
        <begin position="27"/>
        <end position="313"/>
    </location>
</feature>
<dbReference type="GO" id="GO:0015871">
    <property type="term" value="P:choline transport"/>
    <property type="evidence" value="ECO:0007669"/>
    <property type="project" value="InterPro"/>
</dbReference>
<dbReference type="EMBL" id="CP159578">
    <property type="protein sequence ID" value="XCJ79058.1"/>
    <property type="molecule type" value="Genomic_DNA"/>
</dbReference>
<dbReference type="SUPFAM" id="SSF53850">
    <property type="entry name" value="Periplasmic binding protein-like II"/>
    <property type="match status" value="1"/>
</dbReference>
<dbReference type="GO" id="GO:0033265">
    <property type="term" value="F:choline binding"/>
    <property type="evidence" value="ECO:0007669"/>
    <property type="project" value="InterPro"/>
</dbReference>
<dbReference type="Pfam" id="PF04069">
    <property type="entry name" value="OpuAC"/>
    <property type="match status" value="1"/>
</dbReference>
<dbReference type="InterPro" id="IPR017783">
    <property type="entry name" value="ABC_choline_sub-bd"/>
</dbReference>
<dbReference type="Gene3D" id="3.40.190.10">
    <property type="entry name" value="Periplasmic binding protein-like II"/>
    <property type="match status" value="1"/>
</dbReference>